<dbReference type="AlphaFoldDB" id="A0A3M8SPQ9"/>
<accession>A0A3M8SPQ9</accession>
<dbReference type="Proteomes" id="UP000275401">
    <property type="component" value="Unassembled WGS sequence"/>
</dbReference>
<dbReference type="InterPro" id="IPR032708">
    <property type="entry name" value="McjB_C"/>
</dbReference>
<organism evidence="2 3">
    <name type="scientific">Streptomyces botrytidirepellens</name>
    <dbReference type="NCBI Taxonomy" id="2486417"/>
    <lineage>
        <taxon>Bacteria</taxon>
        <taxon>Bacillati</taxon>
        <taxon>Actinomycetota</taxon>
        <taxon>Actinomycetes</taxon>
        <taxon>Kitasatosporales</taxon>
        <taxon>Streptomycetaceae</taxon>
        <taxon>Streptomyces</taxon>
    </lineage>
</organism>
<proteinExistence type="predicted"/>
<reference evidence="2 3" key="1">
    <citation type="submission" date="2018-11" db="EMBL/GenBank/DDBJ databases">
        <title>The Potential of Streptomyces as Biocontrol Agents against the Tomato grey mould, Botrytis cinerea (Gray mold) Frontiers in Microbiology.</title>
        <authorList>
            <person name="Li D."/>
        </authorList>
    </citation>
    <scope>NUCLEOTIDE SEQUENCE [LARGE SCALE GENOMIC DNA]</scope>
    <source>
        <strain evidence="2 3">NEAU-LD23</strain>
    </source>
</reference>
<name>A0A3M8SPQ9_9ACTN</name>
<sequence>MIAVGAARLLSGLKPVKVCAVLAFLRRGARPATEGQVLDARRAIVSASLRCAGLACLQRSLAVALLCRSRGVWPTWCTGVRTSPFDAHAWVEVAGKPVGEPYPADHYRKILTVPPLSEDR</sequence>
<feature type="domain" description="Microcin J25-processing protein McjB C-terminal" evidence="1">
    <location>
        <begin position="2"/>
        <end position="112"/>
    </location>
</feature>
<dbReference type="Pfam" id="PF13471">
    <property type="entry name" value="Transglut_core3"/>
    <property type="match status" value="1"/>
</dbReference>
<gene>
    <name evidence="2" type="ORF">EEJ42_45090</name>
</gene>
<dbReference type="InterPro" id="IPR053521">
    <property type="entry name" value="McjB-like"/>
</dbReference>
<protein>
    <submittedName>
        <fullName evidence="2">Lasso peptide biosynthesis B2 protein</fullName>
    </submittedName>
</protein>
<keyword evidence="3" id="KW-1185">Reference proteome</keyword>
<evidence type="ECO:0000259" key="1">
    <source>
        <dbReference type="Pfam" id="PF13471"/>
    </source>
</evidence>
<dbReference type="RefSeq" id="WP_123107930.1">
    <property type="nucleotide sequence ID" value="NZ_RIBZ01000852.1"/>
</dbReference>
<evidence type="ECO:0000313" key="2">
    <source>
        <dbReference type="EMBL" id="RNF82773.1"/>
    </source>
</evidence>
<dbReference type="NCBIfam" id="NF033537">
    <property type="entry name" value="lasso_biosyn_B2"/>
    <property type="match status" value="1"/>
</dbReference>
<comment type="caution">
    <text evidence="2">The sequence shown here is derived from an EMBL/GenBank/DDBJ whole genome shotgun (WGS) entry which is preliminary data.</text>
</comment>
<dbReference type="EMBL" id="RIBZ01000852">
    <property type="protein sequence ID" value="RNF82773.1"/>
    <property type="molecule type" value="Genomic_DNA"/>
</dbReference>
<evidence type="ECO:0000313" key="3">
    <source>
        <dbReference type="Proteomes" id="UP000275401"/>
    </source>
</evidence>